<evidence type="ECO:0000259" key="7">
    <source>
        <dbReference type="PROSITE" id="PS50043"/>
    </source>
</evidence>
<dbReference type="InterPro" id="IPR036388">
    <property type="entry name" value="WH-like_DNA-bd_sf"/>
</dbReference>
<evidence type="ECO:0000259" key="8">
    <source>
        <dbReference type="PROSITE" id="PS50110"/>
    </source>
</evidence>
<accession>A0A6S6QT64</accession>
<reference evidence="9 10" key="1">
    <citation type="submission" date="2020-08" db="EMBL/GenBank/DDBJ databases">
        <title>Genome sequence of Rhizobiales bacterium strain IZ6.</title>
        <authorList>
            <person name="Nakai R."/>
            <person name="Naganuma T."/>
        </authorList>
    </citation>
    <scope>NUCLEOTIDE SEQUENCE [LARGE SCALE GENOMIC DNA]</scope>
    <source>
        <strain evidence="9 10">IZ6</strain>
    </source>
</reference>
<dbReference type="GO" id="GO:0000160">
    <property type="term" value="P:phosphorelay signal transduction system"/>
    <property type="evidence" value="ECO:0007669"/>
    <property type="project" value="UniProtKB-KW"/>
</dbReference>
<evidence type="ECO:0000256" key="5">
    <source>
        <dbReference type="ARBA" id="ARBA00023163"/>
    </source>
</evidence>
<dbReference type="Gene3D" id="3.40.50.2300">
    <property type="match status" value="1"/>
</dbReference>
<evidence type="ECO:0000256" key="4">
    <source>
        <dbReference type="ARBA" id="ARBA00023125"/>
    </source>
</evidence>
<dbReference type="PROSITE" id="PS00622">
    <property type="entry name" value="HTH_LUXR_1"/>
    <property type="match status" value="1"/>
</dbReference>
<dbReference type="InterPro" id="IPR011006">
    <property type="entry name" value="CheY-like_superfamily"/>
</dbReference>
<dbReference type="PANTHER" id="PTHR44688:SF16">
    <property type="entry name" value="DNA-BINDING TRANSCRIPTIONAL ACTIVATOR DEVR_DOSR"/>
    <property type="match status" value="1"/>
</dbReference>
<organism evidence="9 10">
    <name type="scientific">Terrihabitans soli</name>
    <dbReference type="NCBI Taxonomy" id="708113"/>
    <lineage>
        <taxon>Bacteria</taxon>
        <taxon>Pseudomonadati</taxon>
        <taxon>Pseudomonadota</taxon>
        <taxon>Alphaproteobacteria</taxon>
        <taxon>Hyphomicrobiales</taxon>
        <taxon>Terrihabitans</taxon>
    </lineage>
</organism>
<keyword evidence="5" id="KW-0804">Transcription</keyword>
<keyword evidence="4" id="KW-0238">DNA-binding</keyword>
<dbReference type="PANTHER" id="PTHR44688">
    <property type="entry name" value="DNA-BINDING TRANSCRIPTIONAL ACTIVATOR DEVR_DOSR"/>
    <property type="match status" value="1"/>
</dbReference>
<dbReference type="InterPro" id="IPR000792">
    <property type="entry name" value="Tscrpt_reg_LuxR_C"/>
</dbReference>
<keyword evidence="1 6" id="KW-0597">Phosphoprotein</keyword>
<dbReference type="GO" id="GO:0006355">
    <property type="term" value="P:regulation of DNA-templated transcription"/>
    <property type="evidence" value="ECO:0007669"/>
    <property type="project" value="InterPro"/>
</dbReference>
<keyword evidence="2" id="KW-0902">Two-component regulatory system</keyword>
<feature type="domain" description="HTH luxR-type" evidence="7">
    <location>
        <begin position="135"/>
        <end position="200"/>
    </location>
</feature>
<dbReference type="PROSITE" id="PS50110">
    <property type="entry name" value="RESPONSE_REGULATORY"/>
    <property type="match status" value="1"/>
</dbReference>
<dbReference type="RefSeq" id="WP_222875872.1">
    <property type="nucleotide sequence ID" value="NZ_AP023361.1"/>
</dbReference>
<feature type="modified residue" description="4-aspartylphosphate" evidence="6">
    <location>
        <position position="54"/>
    </location>
</feature>
<evidence type="ECO:0000313" key="10">
    <source>
        <dbReference type="Proteomes" id="UP000515317"/>
    </source>
</evidence>
<dbReference type="SMART" id="SM00421">
    <property type="entry name" value="HTH_LUXR"/>
    <property type="match status" value="1"/>
</dbReference>
<dbReference type="FunFam" id="3.40.50.2300:FF:000018">
    <property type="entry name" value="DNA-binding transcriptional regulator NtrC"/>
    <property type="match status" value="1"/>
</dbReference>
<name>A0A6S6QT64_9HYPH</name>
<dbReference type="PRINTS" id="PR00038">
    <property type="entry name" value="HTHLUXR"/>
</dbReference>
<dbReference type="Pfam" id="PF00072">
    <property type="entry name" value="Response_reg"/>
    <property type="match status" value="1"/>
</dbReference>
<dbReference type="Pfam" id="PF00196">
    <property type="entry name" value="GerE"/>
    <property type="match status" value="1"/>
</dbReference>
<evidence type="ECO:0000256" key="2">
    <source>
        <dbReference type="ARBA" id="ARBA00023012"/>
    </source>
</evidence>
<dbReference type="Gene3D" id="1.10.10.10">
    <property type="entry name" value="Winged helix-like DNA-binding domain superfamily/Winged helix DNA-binding domain"/>
    <property type="match status" value="1"/>
</dbReference>
<gene>
    <name evidence="9" type="primary">fixJ_2</name>
    <name evidence="9" type="ORF">IZ6_30240</name>
</gene>
<dbReference type="GO" id="GO:0003677">
    <property type="term" value="F:DNA binding"/>
    <property type="evidence" value="ECO:0007669"/>
    <property type="project" value="UniProtKB-KW"/>
</dbReference>
<dbReference type="SMART" id="SM00448">
    <property type="entry name" value="REC"/>
    <property type="match status" value="1"/>
</dbReference>
<evidence type="ECO:0000256" key="1">
    <source>
        <dbReference type="ARBA" id="ARBA00022553"/>
    </source>
</evidence>
<proteinExistence type="predicted"/>
<dbReference type="AlphaFoldDB" id="A0A6S6QT64"/>
<dbReference type="SUPFAM" id="SSF46894">
    <property type="entry name" value="C-terminal effector domain of the bipartite response regulators"/>
    <property type="match status" value="1"/>
</dbReference>
<protein>
    <submittedName>
        <fullName evidence="9">Transcriptional regulatory protein FixJ</fullName>
    </submittedName>
</protein>
<sequence>MDKGLVCIVDDDLAARKSLGFMLDMAGFKTMLFESGPKFLESIDLNICKCLIADVRMPQMSGLELLERAKEKRPDLAVIVITGHGDIPLAVDAMRRGAADFIEKPFDNERLMTAINFALRGPAPRGVDGEQRADVLRRLEALSPREHEVMLSLVRGNPNKIVAHELGISVRTVEIHRANVMSKTGSRSLAELVRLALVAGFLTA</sequence>
<dbReference type="KEGG" id="tso:IZ6_30240"/>
<evidence type="ECO:0000313" key="9">
    <source>
        <dbReference type="EMBL" id="BCJ92289.1"/>
    </source>
</evidence>
<dbReference type="InterPro" id="IPR016032">
    <property type="entry name" value="Sig_transdc_resp-reg_C-effctor"/>
</dbReference>
<keyword evidence="10" id="KW-1185">Reference proteome</keyword>
<keyword evidence="3" id="KW-0805">Transcription regulation</keyword>
<feature type="domain" description="Response regulatory" evidence="8">
    <location>
        <begin position="5"/>
        <end position="119"/>
    </location>
</feature>
<dbReference type="EMBL" id="AP023361">
    <property type="protein sequence ID" value="BCJ92289.1"/>
    <property type="molecule type" value="Genomic_DNA"/>
</dbReference>
<dbReference type="PROSITE" id="PS50043">
    <property type="entry name" value="HTH_LUXR_2"/>
    <property type="match status" value="1"/>
</dbReference>
<dbReference type="Proteomes" id="UP000515317">
    <property type="component" value="Chromosome"/>
</dbReference>
<dbReference type="SUPFAM" id="SSF52172">
    <property type="entry name" value="CheY-like"/>
    <property type="match status" value="1"/>
</dbReference>
<evidence type="ECO:0000256" key="6">
    <source>
        <dbReference type="PROSITE-ProRule" id="PRU00169"/>
    </source>
</evidence>
<dbReference type="InterPro" id="IPR001789">
    <property type="entry name" value="Sig_transdc_resp-reg_receiver"/>
</dbReference>
<dbReference type="CDD" id="cd06170">
    <property type="entry name" value="LuxR_C_like"/>
    <property type="match status" value="1"/>
</dbReference>
<evidence type="ECO:0000256" key="3">
    <source>
        <dbReference type="ARBA" id="ARBA00023015"/>
    </source>
</evidence>